<dbReference type="PRINTS" id="PR00830">
    <property type="entry name" value="ENDOLAPTASE"/>
</dbReference>
<dbReference type="KEGG" id="bbev:BBEV_1561"/>
<dbReference type="GO" id="GO:0030163">
    <property type="term" value="P:protein catabolic process"/>
    <property type="evidence" value="ECO:0007669"/>
    <property type="project" value="InterPro"/>
</dbReference>
<evidence type="ECO:0000256" key="2">
    <source>
        <dbReference type="PROSITE-ProRule" id="PRU01122"/>
    </source>
</evidence>
<dbReference type="GO" id="GO:0005524">
    <property type="term" value="F:ATP binding"/>
    <property type="evidence" value="ECO:0007669"/>
    <property type="project" value="InterPro"/>
</dbReference>
<dbReference type="Gene3D" id="3.40.50.300">
    <property type="entry name" value="P-loop containing nucleotide triphosphate hydrolases"/>
    <property type="match status" value="1"/>
</dbReference>
<dbReference type="PROSITE" id="PS51786">
    <property type="entry name" value="LON_PROTEOLYTIC"/>
    <property type="match status" value="1"/>
</dbReference>
<dbReference type="Gene3D" id="1.10.8.60">
    <property type="match status" value="1"/>
</dbReference>
<feature type="active site" evidence="2">
    <location>
        <position position="662"/>
    </location>
</feature>
<feature type="domain" description="Lon proteolytic" evidence="4">
    <location>
        <begin position="572"/>
        <end position="767"/>
    </location>
</feature>
<dbReference type="GO" id="GO:0006508">
    <property type="term" value="P:proteolysis"/>
    <property type="evidence" value="ECO:0007669"/>
    <property type="project" value="UniProtKB-KW"/>
</dbReference>
<evidence type="ECO:0000313" key="5">
    <source>
        <dbReference type="EMBL" id="AOM82922.1"/>
    </source>
</evidence>
<reference evidence="5 6" key="1">
    <citation type="submission" date="2015-08" db="EMBL/GenBank/DDBJ databases">
        <title>The complete genome sequence of Bacillus beveridgei MLTeJB.</title>
        <authorList>
            <person name="Hanson T.E."/>
            <person name="Mesa C."/>
            <person name="Basesman S.M."/>
            <person name="Oremland R.S."/>
        </authorList>
    </citation>
    <scope>NUCLEOTIDE SEQUENCE [LARGE SCALE GENOMIC DNA]</scope>
    <source>
        <strain evidence="5 6">MLTeJB</strain>
    </source>
</reference>
<keyword evidence="2" id="KW-0720">Serine protease</keyword>
<dbReference type="GO" id="GO:0004252">
    <property type="term" value="F:serine-type endopeptidase activity"/>
    <property type="evidence" value="ECO:0007669"/>
    <property type="project" value="UniProtKB-UniRule"/>
</dbReference>
<dbReference type="InterPro" id="IPR041699">
    <property type="entry name" value="AAA_32"/>
</dbReference>
<dbReference type="SUPFAM" id="SSF54211">
    <property type="entry name" value="Ribosomal protein S5 domain 2-like"/>
    <property type="match status" value="1"/>
</dbReference>
<keyword evidence="2 5" id="KW-0378">Hydrolase</keyword>
<evidence type="ECO:0000259" key="4">
    <source>
        <dbReference type="PROSITE" id="PS51786"/>
    </source>
</evidence>
<keyword evidence="1 2" id="KW-0645">Protease</keyword>
<evidence type="ECO:0000256" key="1">
    <source>
        <dbReference type="ARBA" id="ARBA00022670"/>
    </source>
</evidence>
<evidence type="ECO:0000313" key="6">
    <source>
        <dbReference type="Proteomes" id="UP000094463"/>
    </source>
</evidence>
<dbReference type="OrthoDB" id="9758568at2"/>
<keyword evidence="3" id="KW-0175">Coiled coil</keyword>
<dbReference type="InterPro" id="IPR020568">
    <property type="entry name" value="Ribosomal_Su5_D2-typ_SF"/>
</dbReference>
<dbReference type="PANTHER" id="PTHR10046">
    <property type="entry name" value="ATP DEPENDENT LON PROTEASE FAMILY MEMBER"/>
    <property type="match status" value="1"/>
</dbReference>
<comment type="similarity">
    <text evidence="2">Belongs to the peptidase S16 family.</text>
</comment>
<accession>A0A1D7QV89</accession>
<dbReference type="AlphaFoldDB" id="A0A1D7QV89"/>
<evidence type="ECO:0000256" key="3">
    <source>
        <dbReference type="SAM" id="Coils"/>
    </source>
</evidence>
<dbReference type="Proteomes" id="UP000094463">
    <property type="component" value="Chromosome"/>
</dbReference>
<feature type="coiled-coil region" evidence="3">
    <location>
        <begin position="216"/>
        <end position="243"/>
    </location>
</feature>
<gene>
    <name evidence="5" type="ORF">BBEV_1561</name>
</gene>
<dbReference type="PATRIC" id="fig|632773.3.peg.1644"/>
<organism evidence="5 6">
    <name type="scientific">Salisediminibacterium beveridgei</name>
    <dbReference type="NCBI Taxonomy" id="632773"/>
    <lineage>
        <taxon>Bacteria</taxon>
        <taxon>Bacillati</taxon>
        <taxon>Bacillota</taxon>
        <taxon>Bacilli</taxon>
        <taxon>Bacillales</taxon>
        <taxon>Bacillaceae</taxon>
        <taxon>Salisediminibacterium</taxon>
    </lineage>
</organism>
<dbReference type="EC" id="3.4.21.53" evidence="2"/>
<name>A0A1D7QV89_9BACI</name>
<sequence length="805" mass="91540">MNWISEYRTSRKLTADQLTASCDLSQFPEVTNDSDEVHEKEMIGQERAEKAMAFGLGVKQSGYNLFVVGPSGTGRVTYTLQTVHRLAKERPVPNDWCYVYNFEDPDQPFMITFPPGNGLGFKKDMEVLLLDIEREIRSAFTTEEFEQEKRKRIESFKSEVDKAWRSIDQFASDKQIYVERSPEGIHTYPMKNGKPLTNDAFLELPEDERQRLLEADQEVEDQIQETVSEIRKTEEELRKAMHTFMQSIVSYAIEGLFRPLREKYQDRQRVLQYLDAYFDDVVEHFSLFFPEHDQQEQLVTQLGGPKEKQFLRFTVNLFVNHKERSGAPVIYETNPTFDNLFGRIEYQGQIGNMTTDFTKIKPGALHQTNGGYLILQANELFSNPHAWGALKRALQARKVRFEHPNENRGMLPTTGMKPQAMPLDVKIIIIGSYMIYDILSTIDEDFVKLFSVKVEFDTVMERDADNTMKLFSFIRQYAIEERLQPFHREAVAKVIDYSSRMVNEQNKLTTRFQDITGILVEANYYAVQAGDDIVGKSHIHTALEEKELRVSHIPERYREMIKSGRIMIDSDGYRIGQINGLAVLGSRDSVFGIPAKITAQTFAGKQGIINIEREASLSGQFHEKGMLILTGFLSGQFARNRPIPLSASITFEQSYSLIDGDSASSTELYVLLSSLSGCPINQGIAVTGSVNQWGEIQPIGGVNEKIEGFFHICRERGLTGSQGVIIPMQNIGQLMLHDDVINAVSKGDFSIWAIEHIAEGLEILMGIPSGFTPGVEAESYPDGSVFQKAQKRFDDMYEAMNEEKD</sequence>
<dbReference type="InterPro" id="IPR027417">
    <property type="entry name" value="P-loop_NTPase"/>
</dbReference>
<proteinExistence type="inferred from homology"/>
<dbReference type="InterPro" id="IPR046844">
    <property type="entry name" value="Lon-like_helical"/>
</dbReference>
<dbReference type="SUPFAM" id="SSF52540">
    <property type="entry name" value="P-loop containing nucleoside triphosphate hydrolases"/>
    <property type="match status" value="1"/>
</dbReference>
<dbReference type="Pfam" id="PF20437">
    <property type="entry name" value="LonC_helical"/>
    <property type="match status" value="1"/>
</dbReference>
<dbReference type="RefSeq" id="WP_069364957.1">
    <property type="nucleotide sequence ID" value="NZ_CP012502.1"/>
</dbReference>
<dbReference type="InterPro" id="IPR014721">
    <property type="entry name" value="Ribsml_uS5_D2-typ_fold_subgr"/>
</dbReference>
<dbReference type="Pfam" id="PF20436">
    <property type="entry name" value="LonB_AAA-LID"/>
    <property type="match status" value="1"/>
</dbReference>
<dbReference type="Pfam" id="PF13654">
    <property type="entry name" value="AAA_32"/>
    <property type="match status" value="1"/>
</dbReference>
<dbReference type="InterPro" id="IPR046843">
    <property type="entry name" value="LonB_AAA-LID"/>
</dbReference>
<keyword evidence="6" id="KW-1185">Reference proteome</keyword>
<dbReference type="Pfam" id="PF05362">
    <property type="entry name" value="Lon_C"/>
    <property type="match status" value="1"/>
</dbReference>
<dbReference type="InterPro" id="IPR008269">
    <property type="entry name" value="Lon_proteolytic"/>
</dbReference>
<comment type="catalytic activity">
    <reaction evidence="2">
        <text>Hydrolysis of proteins in presence of ATP.</text>
        <dbReference type="EC" id="3.4.21.53"/>
    </reaction>
</comment>
<dbReference type="GO" id="GO:0004176">
    <property type="term" value="F:ATP-dependent peptidase activity"/>
    <property type="evidence" value="ECO:0007669"/>
    <property type="project" value="UniProtKB-UniRule"/>
</dbReference>
<protein>
    <recommendedName>
        <fullName evidence="2">endopeptidase La</fullName>
        <ecNumber evidence="2">3.4.21.53</ecNumber>
    </recommendedName>
</protein>
<dbReference type="Gene3D" id="3.30.230.10">
    <property type="match status" value="1"/>
</dbReference>
<feature type="active site" evidence="2">
    <location>
        <position position="705"/>
    </location>
</feature>
<dbReference type="InterPro" id="IPR027065">
    <property type="entry name" value="Lon_Prtase"/>
</dbReference>
<dbReference type="EMBL" id="CP012502">
    <property type="protein sequence ID" value="AOM82922.1"/>
    <property type="molecule type" value="Genomic_DNA"/>
</dbReference>